<dbReference type="Pfam" id="PF08281">
    <property type="entry name" value="Sigma70_r4_2"/>
    <property type="match status" value="1"/>
</dbReference>
<dbReference type="InterPro" id="IPR039425">
    <property type="entry name" value="RNA_pol_sigma-70-like"/>
</dbReference>
<organism evidence="6 7">
    <name type="scientific">Streptomyces flavotricini</name>
    <dbReference type="NCBI Taxonomy" id="66888"/>
    <lineage>
        <taxon>Bacteria</taxon>
        <taxon>Bacillati</taxon>
        <taxon>Actinomycetota</taxon>
        <taxon>Actinomycetes</taxon>
        <taxon>Kitasatosporales</taxon>
        <taxon>Streptomycetaceae</taxon>
        <taxon>Streptomyces</taxon>
    </lineage>
</organism>
<dbReference type="Gene3D" id="1.10.1740.10">
    <property type="match status" value="1"/>
</dbReference>
<dbReference type="Proteomes" id="UP001520654">
    <property type="component" value="Unassembled WGS sequence"/>
</dbReference>
<name>A0ABS8EJB8_9ACTN</name>
<reference evidence="6 7" key="1">
    <citation type="submission" date="2021-08" db="EMBL/GenBank/DDBJ databases">
        <title>Genomic Architecture of Streptomyces flavotricini NGL1 and Streptomyces erythrochromogenes HMS4 With Differential Plant Beneficial attributes and laccase production capabilities.</title>
        <authorList>
            <person name="Salwan R."/>
            <person name="Kaur R."/>
            <person name="Sharma V."/>
        </authorList>
    </citation>
    <scope>NUCLEOTIDE SEQUENCE [LARGE SCALE GENOMIC DNA]</scope>
    <source>
        <strain evidence="6 7">NGL1</strain>
    </source>
</reference>
<evidence type="ECO:0000256" key="1">
    <source>
        <dbReference type="ARBA" id="ARBA00010641"/>
    </source>
</evidence>
<comment type="similarity">
    <text evidence="1">Belongs to the sigma-70 factor family. ECF subfamily.</text>
</comment>
<keyword evidence="4" id="KW-0804">Transcription</keyword>
<feature type="domain" description="RNA polymerase sigma factor 70 region 4 type 2" evidence="5">
    <location>
        <begin position="113"/>
        <end position="161"/>
    </location>
</feature>
<dbReference type="PANTHER" id="PTHR43133">
    <property type="entry name" value="RNA POLYMERASE ECF-TYPE SIGMA FACTO"/>
    <property type="match status" value="1"/>
</dbReference>
<gene>
    <name evidence="6" type="ORF">K7B10_37040</name>
</gene>
<keyword evidence="3" id="KW-0731">Sigma factor</keyword>
<evidence type="ECO:0000313" key="7">
    <source>
        <dbReference type="Proteomes" id="UP001520654"/>
    </source>
</evidence>
<evidence type="ECO:0000256" key="2">
    <source>
        <dbReference type="ARBA" id="ARBA00023015"/>
    </source>
</evidence>
<comment type="caution">
    <text evidence="6">The sequence shown here is derived from an EMBL/GenBank/DDBJ whole genome shotgun (WGS) entry which is preliminary data.</text>
</comment>
<dbReference type="InterPro" id="IPR036388">
    <property type="entry name" value="WH-like_DNA-bd_sf"/>
</dbReference>
<dbReference type="Gene3D" id="1.10.10.10">
    <property type="entry name" value="Winged helix-like DNA-binding domain superfamily/Winged helix DNA-binding domain"/>
    <property type="match status" value="1"/>
</dbReference>
<dbReference type="InterPro" id="IPR014284">
    <property type="entry name" value="RNA_pol_sigma-70_dom"/>
</dbReference>
<evidence type="ECO:0000313" key="6">
    <source>
        <dbReference type="EMBL" id="MCC0100289.1"/>
    </source>
</evidence>
<dbReference type="InterPro" id="IPR013325">
    <property type="entry name" value="RNA_pol_sigma_r2"/>
</dbReference>
<sequence>MSTERRERGVALARAARAGNTLALHDLLDHLTPYVARVCEPIALADGPDATQEALVAVFTSLRTLKDPQALYGWVRAIAVREAVRVARRAARARPATELADVPQPGDPQLAADIADVLARLSPDHRAVLVLRDVEGLDEDAAAALLAIPPGTAKSRLSRARSSFRKAWSA</sequence>
<dbReference type="NCBIfam" id="TIGR02937">
    <property type="entry name" value="sigma70-ECF"/>
    <property type="match status" value="1"/>
</dbReference>
<dbReference type="EMBL" id="JAINUL010000001">
    <property type="protein sequence ID" value="MCC0100289.1"/>
    <property type="molecule type" value="Genomic_DNA"/>
</dbReference>
<dbReference type="RefSeq" id="WP_229343707.1">
    <property type="nucleotide sequence ID" value="NZ_JAINUL010000001.1"/>
</dbReference>
<evidence type="ECO:0000259" key="5">
    <source>
        <dbReference type="Pfam" id="PF08281"/>
    </source>
</evidence>
<keyword evidence="7" id="KW-1185">Reference proteome</keyword>
<dbReference type="InterPro" id="IPR013324">
    <property type="entry name" value="RNA_pol_sigma_r3/r4-like"/>
</dbReference>
<evidence type="ECO:0000256" key="3">
    <source>
        <dbReference type="ARBA" id="ARBA00023082"/>
    </source>
</evidence>
<keyword evidence="2" id="KW-0805">Transcription regulation</keyword>
<dbReference type="PANTHER" id="PTHR43133:SF51">
    <property type="entry name" value="RNA POLYMERASE SIGMA FACTOR"/>
    <property type="match status" value="1"/>
</dbReference>
<proteinExistence type="inferred from homology"/>
<accession>A0ABS8EJB8</accession>
<dbReference type="SUPFAM" id="SSF88946">
    <property type="entry name" value="Sigma2 domain of RNA polymerase sigma factors"/>
    <property type="match status" value="1"/>
</dbReference>
<evidence type="ECO:0000256" key="4">
    <source>
        <dbReference type="ARBA" id="ARBA00023163"/>
    </source>
</evidence>
<dbReference type="InterPro" id="IPR013249">
    <property type="entry name" value="RNA_pol_sigma70_r4_t2"/>
</dbReference>
<protein>
    <submittedName>
        <fullName evidence="6">Sigma-70 family RNA polymerase sigma factor</fullName>
    </submittedName>
</protein>
<dbReference type="SUPFAM" id="SSF88659">
    <property type="entry name" value="Sigma3 and sigma4 domains of RNA polymerase sigma factors"/>
    <property type="match status" value="1"/>
</dbReference>